<feature type="compositionally biased region" description="Polar residues" evidence="1">
    <location>
        <begin position="1119"/>
        <end position="1133"/>
    </location>
</feature>
<feature type="compositionally biased region" description="Acidic residues" evidence="1">
    <location>
        <begin position="859"/>
        <end position="869"/>
    </location>
</feature>
<organism evidence="2 3">
    <name type="scientific">Fusarium avenaceum</name>
    <dbReference type="NCBI Taxonomy" id="40199"/>
    <lineage>
        <taxon>Eukaryota</taxon>
        <taxon>Fungi</taxon>
        <taxon>Dikarya</taxon>
        <taxon>Ascomycota</taxon>
        <taxon>Pezizomycotina</taxon>
        <taxon>Sordariomycetes</taxon>
        <taxon>Hypocreomycetidae</taxon>
        <taxon>Hypocreales</taxon>
        <taxon>Nectriaceae</taxon>
        <taxon>Fusarium</taxon>
        <taxon>Fusarium tricinctum species complex</taxon>
    </lineage>
</organism>
<feature type="region of interest" description="Disordered" evidence="1">
    <location>
        <begin position="827"/>
        <end position="1021"/>
    </location>
</feature>
<feature type="compositionally biased region" description="Basic and acidic residues" evidence="1">
    <location>
        <begin position="756"/>
        <end position="769"/>
    </location>
</feature>
<gene>
    <name evidence="2" type="ORF">KAF25_003744</name>
</gene>
<feature type="region of interest" description="Disordered" evidence="1">
    <location>
        <begin position="1036"/>
        <end position="1162"/>
    </location>
</feature>
<evidence type="ECO:0000256" key="1">
    <source>
        <dbReference type="SAM" id="MobiDB-lite"/>
    </source>
</evidence>
<proteinExistence type="predicted"/>
<feature type="compositionally biased region" description="Polar residues" evidence="1">
    <location>
        <begin position="1150"/>
        <end position="1162"/>
    </location>
</feature>
<feature type="region of interest" description="Disordered" evidence="1">
    <location>
        <begin position="613"/>
        <end position="815"/>
    </location>
</feature>
<feature type="compositionally biased region" description="Acidic residues" evidence="1">
    <location>
        <begin position="623"/>
        <end position="638"/>
    </location>
</feature>
<feature type="compositionally biased region" description="Polar residues" evidence="1">
    <location>
        <begin position="1288"/>
        <end position="1307"/>
    </location>
</feature>
<sequence length="1325" mass="148578">MYGLALDRIEQLVAACLRSIPNLELSHNKYESISQTLAPEIQIISSAIFQSKVELARPAQAKLKEPERSALLTQKGRLDHDFQATCRDVLVACERDVDNSVKSLISNLANLSATYKEARFLNSGDMISDTDALDLARDGLSGSEQPQSSPCTSRLKIKTRGATFTANRYGVFETHKRKRDDAFHNSQKRPRLESTRKSMHYDAVYQNSRAVKKHIIVRRPEDISRPGRYYIIRCDRHNVSFEDNPLQAASTHLQMKHKSVDAFTYDSVIDHLGCEVIGCDDEKLEENNSLARKTFERGDEGPIGDNIRVRERSYSPEPQQRKKHNVQTLKVYGSKGRRTRRSKRHTDQQDESSHNVDLIPGKVYISYWTESKQWFAGVLLPLQDLESIGIHDSMEKIGLLKSLPDCYQYDSSAMSFSWTKGYEDGGPMSSEQHFAFAFFEGVKFPEESHLAWIPIHDIKEWDEKQAQMIEHSEQALDYLKAQEEKKPQELGSNDEIRDSAEDSEDDLSLLGPQSPQAESSVDPPPARNNDPVTPDTAEEPEPSELEQLRKEELHQEELHQEELHQEELHQEELHQEELRQEEIRQEELRQEELRQEELRKMELRREAAAEAEEFFRQQTLREEQDEDVIMDTQEDDTEAVPTITEGESPEEADDALRLQEDKDQDIVKNTQEETVESNPERRNVEELVVTSGHVDETDEEMVVETQESIPLTQDEDSAEVNEVADEDQEMVIDTQQDNSDNTAQENEFEELANASEKGEDVEKMEEHRPQMFVDTPEDTTGDLPLQDDPADQDDSPPREPSLPSRPDTNRLSSTDLANLLSECEDLEMHMSQSELPDVDKSRSVLSTAKPAPFASMEIDTLDSEKDDDLTPSPLADIGLPYGETPERLTSYAEMCKKASSSPHISKSSQNQRAARQGSSIAPKPDPKYPVSEPSALQERAERSETRVQPETPTPTFSTCPKSSQVQHTTQATAPAKIPFRGLRAPESQMTGEPAPRRKLPSHAPQAVGVQKLPSVSASSRQSLVDVTPRNIGYLQHPHAQTVMSQQQAAKDMHRQVPATPQNPEPVTESPRRSGFRHDSTVSKNLETQPLSSPGRAKAQTLYPPLVTGDYSDPQPLPNLRQSPQKVPGPNSTYGVMESQDPSTAILPQAPTGSQQPTSWRASSYRPNSIQVPQYIPVGSASTPLPSPTQRELARPESAASDYPAPQSMSPPQYPAATQRDSPAPYQTASQLMPSPRQYATETFQPVSIGQIQPTSHAMTSPRIAAMTIHEFAPTEYLSRPDAIVTISSGKESSSTTNLPRHAISTNRFVAPDVTNGFPTNKAEDE</sequence>
<name>A0A9P7H8I5_9HYPO</name>
<feature type="compositionally biased region" description="Polar residues" evidence="1">
    <location>
        <begin position="733"/>
        <end position="745"/>
    </location>
</feature>
<feature type="compositionally biased region" description="Polar residues" evidence="1">
    <location>
        <begin position="909"/>
        <end position="919"/>
    </location>
</feature>
<dbReference type="EMBL" id="JAGPUO010000010">
    <property type="protein sequence ID" value="KAG5660222.1"/>
    <property type="molecule type" value="Genomic_DNA"/>
</dbReference>
<feature type="compositionally biased region" description="Basic and acidic residues" evidence="1">
    <location>
        <begin position="1069"/>
        <end position="1080"/>
    </location>
</feature>
<feature type="compositionally biased region" description="Polar residues" evidence="1">
    <location>
        <begin position="1218"/>
        <end position="1229"/>
    </location>
</feature>
<comment type="caution">
    <text evidence="2">The sequence shown here is derived from an EMBL/GenBank/DDBJ whole genome shotgun (WGS) entry which is preliminary data.</text>
</comment>
<evidence type="ECO:0000313" key="2">
    <source>
        <dbReference type="EMBL" id="KAG5660222.1"/>
    </source>
</evidence>
<feature type="region of interest" description="Disordered" evidence="1">
    <location>
        <begin position="311"/>
        <end position="354"/>
    </location>
</feature>
<feature type="compositionally biased region" description="Basic residues" evidence="1">
    <location>
        <begin position="335"/>
        <end position="344"/>
    </location>
</feature>
<feature type="compositionally biased region" description="Low complexity" evidence="1">
    <location>
        <begin position="897"/>
        <end position="908"/>
    </location>
</feature>
<protein>
    <submittedName>
        <fullName evidence="2">Uncharacterized protein</fullName>
    </submittedName>
</protein>
<feature type="compositionally biased region" description="Basic and acidic residues" evidence="1">
    <location>
        <begin position="484"/>
        <end position="500"/>
    </location>
</feature>
<keyword evidence="3" id="KW-1185">Reference proteome</keyword>
<feature type="compositionally biased region" description="Polar residues" evidence="1">
    <location>
        <begin position="948"/>
        <end position="972"/>
    </location>
</feature>
<evidence type="ECO:0000313" key="3">
    <source>
        <dbReference type="Proteomes" id="UP000782241"/>
    </source>
</evidence>
<feature type="region of interest" description="Disordered" evidence="1">
    <location>
        <begin position="484"/>
        <end position="579"/>
    </location>
</feature>
<feature type="compositionally biased region" description="Basic and acidic residues" evidence="1">
    <location>
        <begin position="613"/>
        <end position="622"/>
    </location>
</feature>
<accession>A0A9P7H8I5</accession>
<feature type="compositionally biased region" description="Acidic residues" evidence="1">
    <location>
        <begin position="713"/>
        <end position="730"/>
    </location>
</feature>
<feature type="region of interest" description="Disordered" evidence="1">
    <location>
        <begin position="1288"/>
        <end position="1325"/>
    </location>
</feature>
<feature type="compositionally biased region" description="Basic and acidic residues" evidence="1">
    <location>
        <begin position="654"/>
        <end position="666"/>
    </location>
</feature>
<feature type="compositionally biased region" description="Basic and acidic residues" evidence="1">
    <location>
        <begin position="546"/>
        <end position="579"/>
    </location>
</feature>
<feature type="compositionally biased region" description="Basic and acidic residues" evidence="1">
    <location>
        <begin position="345"/>
        <end position="354"/>
    </location>
</feature>
<feature type="compositionally biased region" description="Basic and acidic residues" evidence="1">
    <location>
        <begin position="938"/>
        <end position="947"/>
    </location>
</feature>
<feature type="region of interest" description="Disordered" evidence="1">
    <location>
        <begin position="1175"/>
        <end position="1229"/>
    </location>
</feature>
<feature type="compositionally biased region" description="Polar residues" evidence="1">
    <location>
        <begin position="1179"/>
        <end position="1189"/>
    </location>
</feature>
<dbReference type="Proteomes" id="UP000782241">
    <property type="component" value="Unassembled WGS sequence"/>
</dbReference>
<reference evidence="2" key="1">
    <citation type="submission" date="2021-04" db="EMBL/GenBank/DDBJ databases">
        <title>Draft genome of Fusarium avenaceum strain F156N33, isolated from an atmospheric sample in Virginia.</title>
        <authorList>
            <person name="Yang S."/>
            <person name="Vinatzer B.A."/>
            <person name="Coleman J."/>
        </authorList>
    </citation>
    <scope>NUCLEOTIDE SEQUENCE</scope>
    <source>
        <strain evidence="2">F156N33</strain>
    </source>
</reference>
<feature type="compositionally biased region" description="Polar residues" evidence="1">
    <location>
        <begin position="1081"/>
        <end position="1091"/>
    </location>
</feature>